<dbReference type="PANTHER" id="PTHR37308">
    <property type="entry name" value="INTEGRAL MEMBRANE PROTEIN"/>
    <property type="match status" value="1"/>
</dbReference>
<sequence>MTESNNKQRLLGVYCRGIAMGAADVVPGVSGGTVAFITGIYEELLRSIQSVNITALKLLFNQGPQAAWQHINGTFLLVLMLGILTSVASLARGISYLLDHHPLLVWSFFFGLILASSIHMIKQLTAWRVTTVVAMVVGAIAAYTIGEMKPSELSPDLLIFFGAGAIAICAMILPGISGSFILVLMGMYGHVLVAVKDLQLITLAAFAAGCGIGLLSFSHLLSWLFKRFHNQTLGLLTGFLIGSLNLVWPWKQTLTYYQNRHGEQLALEQQNVLPSAYQSLAGVDPQTLFCLALMVFGVFLVFLLEKIGQKEALASKNS</sequence>
<protein>
    <submittedName>
        <fullName evidence="2">DUF368 domain-containing protein</fullName>
    </submittedName>
</protein>
<dbReference type="STRING" id="716816.BST96_00630"/>
<feature type="transmembrane region" description="Helical" evidence="1">
    <location>
        <begin position="67"/>
        <end position="91"/>
    </location>
</feature>
<feature type="transmembrane region" description="Helical" evidence="1">
    <location>
        <begin position="103"/>
        <end position="121"/>
    </location>
</feature>
<dbReference type="AlphaFoldDB" id="A0A1X9N4T8"/>
<feature type="transmembrane region" description="Helical" evidence="1">
    <location>
        <begin position="286"/>
        <end position="304"/>
    </location>
</feature>
<feature type="transmembrane region" description="Helical" evidence="1">
    <location>
        <begin position="127"/>
        <end position="145"/>
    </location>
</feature>
<feature type="transmembrane region" description="Helical" evidence="1">
    <location>
        <begin position="233"/>
        <end position="250"/>
    </location>
</feature>
<reference evidence="2 3" key="1">
    <citation type="submission" date="2016-11" db="EMBL/GenBank/DDBJ databases">
        <title>Trade-off between light-utilization and light-protection in marine flavobacteria.</title>
        <authorList>
            <person name="Kumagai Y."/>
        </authorList>
    </citation>
    <scope>NUCLEOTIDE SEQUENCE [LARGE SCALE GENOMIC DNA]</scope>
    <source>
        <strain evidence="2 3">NBRC 107125</strain>
    </source>
</reference>
<keyword evidence="1" id="KW-0812">Transmembrane</keyword>
<dbReference type="OrthoDB" id="9793746at2"/>
<organism evidence="2 3">
    <name type="scientific">Oceanicoccus sagamiensis</name>
    <dbReference type="NCBI Taxonomy" id="716816"/>
    <lineage>
        <taxon>Bacteria</taxon>
        <taxon>Pseudomonadati</taxon>
        <taxon>Pseudomonadota</taxon>
        <taxon>Gammaproteobacteria</taxon>
        <taxon>Cellvibrionales</taxon>
        <taxon>Spongiibacteraceae</taxon>
        <taxon>Oceanicoccus</taxon>
    </lineage>
</organism>
<keyword evidence="3" id="KW-1185">Reference proteome</keyword>
<proteinExistence type="predicted"/>
<evidence type="ECO:0000313" key="3">
    <source>
        <dbReference type="Proteomes" id="UP000193450"/>
    </source>
</evidence>
<dbReference type="RefSeq" id="WP_085756834.1">
    <property type="nucleotide sequence ID" value="NZ_CP019343.1"/>
</dbReference>
<dbReference type="KEGG" id="osg:BST96_00630"/>
<dbReference type="InterPro" id="IPR007163">
    <property type="entry name" value="VCA0040-like"/>
</dbReference>
<keyword evidence="1" id="KW-1133">Transmembrane helix</keyword>
<feature type="transmembrane region" description="Helical" evidence="1">
    <location>
        <begin position="200"/>
        <end position="221"/>
    </location>
</feature>
<dbReference type="EMBL" id="CP019343">
    <property type="protein sequence ID" value="ARN72746.1"/>
    <property type="molecule type" value="Genomic_DNA"/>
</dbReference>
<evidence type="ECO:0000256" key="1">
    <source>
        <dbReference type="SAM" id="Phobius"/>
    </source>
</evidence>
<feature type="transmembrane region" description="Helical" evidence="1">
    <location>
        <begin position="157"/>
        <end position="188"/>
    </location>
</feature>
<name>A0A1X9N4T8_9GAMM</name>
<dbReference type="Proteomes" id="UP000193450">
    <property type="component" value="Chromosome"/>
</dbReference>
<dbReference type="PANTHER" id="PTHR37308:SF1">
    <property type="entry name" value="POLYPRENYL-PHOSPHATE TRANSPORTER"/>
    <property type="match status" value="1"/>
</dbReference>
<keyword evidence="1" id="KW-0472">Membrane</keyword>
<accession>A0A1X9N4T8</accession>
<evidence type="ECO:0000313" key="2">
    <source>
        <dbReference type="EMBL" id="ARN72746.1"/>
    </source>
</evidence>
<dbReference type="Pfam" id="PF04018">
    <property type="entry name" value="VCA0040-like"/>
    <property type="match status" value="1"/>
</dbReference>
<gene>
    <name evidence="2" type="ORF">BST96_00630</name>
</gene>